<protein>
    <recommendedName>
        <fullName evidence="2">BRCT domain-containing protein</fullName>
    </recommendedName>
</protein>
<feature type="compositionally biased region" description="Polar residues" evidence="1">
    <location>
        <begin position="466"/>
        <end position="487"/>
    </location>
</feature>
<feature type="compositionally biased region" description="Low complexity" evidence="1">
    <location>
        <begin position="143"/>
        <end position="157"/>
    </location>
</feature>
<evidence type="ECO:0000256" key="1">
    <source>
        <dbReference type="SAM" id="MobiDB-lite"/>
    </source>
</evidence>
<feature type="compositionally biased region" description="Basic and acidic residues" evidence="1">
    <location>
        <begin position="340"/>
        <end position="356"/>
    </location>
</feature>
<dbReference type="PROSITE" id="PS50172">
    <property type="entry name" value="BRCT"/>
    <property type="match status" value="1"/>
</dbReference>
<dbReference type="InterPro" id="IPR036420">
    <property type="entry name" value="BRCT_dom_sf"/>
</dbReference>
<feature type="region of interest" description="Disordered" evidence="1">
    <location>
        <begin position="41"/>
        <end position="87"/>
    </location>
</feature>
<feature type="compositionally biased region" description="Acidic residues" evidence="1">
    <location>
        <begin position="902"/>
        <end position="913"/>
    </location>
</feature>
<dbReference type="EMBL" id="FQ311431">
    <property type="protein sequence ID" value="CBQ68409.1"/>
    <property type="molecule type" value="Genomic_DNA"/>
</dbReference>
<feature type="compositionally biased region" description="Low complexity" evidence="1">
    <location>
        <begin position="506"/>
        <end position="525"/>
    </location>
</feature>
<accession>E6ZMF2</accession>
<keyword evidence="4" id="KW-1185">Reference proteome</keyword>
<dbReference type="AlphaFoldDB" id="E6ZMF2"/>
<feature type="compositionally biased region" description="Polar residues" evidence="1">
    <location>
        <begin position="257"/>
        <end position="266"/>
    </location>
</feature>
<dbReference type="Gene3D" id="3.40.50.10190">
    <property type="entry name" value="BRCT domain"/>
    <property type="match status" value="1"/>
</dbReference>
<feature type="domain" description="BRCT" evidence="2">
    <location>
        <begin position="716"/>
        <end position="811"/>
    </location>
</feature>
<feature type="region of interest" description="Disordered" evidence="1">
    <location>
        <begin position="105"/>
        <end position="400"/>
    </location>
</feature>
<feature type="compositionally biased region" description="Basic and acidic residues" evidence="1">
    <location>
        <begin position="563"/>
        <end position="589"/>
    </location>
</feature>
<dbReference type="PANTHER" id="PTHR14625">
    <property type="entry name" value="MICROCEPHALIN"/>
    <property type="match status" value="1"/>
</dbReference>
<feature type="compositionally biased region" description="Polar residues" evidence="1">
    <location>
        <begin position="13"/>
        <end position="25"/>
    </location>
</feature>
<dbReference type="HOGENOM" id="CLU_007975_0_0_1"/>
<reference evidence="3 4" key="1">
    <citation type="journal article" date="2010" name="Science">
        <title>Pathogenicity determinants in smut fungi revealed by genome comparison.</title>
        <authorList>
            <person name="Schirawski J."/>
            <person name="Mannhaupt G."/>
            <person name="Muench K."/>
            <person name="Brefort T."/>
            <person name="Schipper K."/>
            <person name="Doehlemann G."/>
            <person name="Di Stasio M."/>
            <person name="Roessel N."/>
            <person name="Mendoza-Mendoza A."/>
            <person name="Pester D."/>
            <person name="Mueller O."/>
            <person name="Winterberg B."/>
            <person name="Meyer E."/>
            <person name="Ghareeb H."/>
            <person name="Wollenberg T."/>
            <person name="Muensterkoetter M."/>
            <person name="Wong P."/>
            <person name="Walter M."/>
            <person name="Stukenbrock E."/>
            <person name="Gueldener U."/>
            <person name="Kahmann R."/>
        </authorList>
    </citation>
    <scope>NUCLEOTIDE SEQUENCE [LARGE SCALE GENOMIC DNA]</scope>
    <source>
        <strain evidence="4">SRZ2</strain>
    </source>
</reference>
<dbReference type="eggNOG" id="ENOG502S7AG">
    <property type="taxonomic scope" value="Eukaryota"/>
</dbReference>
<sequence length="934" mass="100156">MSTTSPQKRRATTFRSSMLDQPMRQTRSMARISDYNDFSELSSSSRVVEQRQPTSSQPRNLSPRKACASQAAELDSFDPDSPDVSMAACMESPKKGRFDDFEFELETSTEVPARRRRIAQPRQKSTSPSADVGLPRSKTSVALNRSSTTSSNNTLLTSRKENSPTAPTEPARPSASPVKPAAALPRASRLHGPTPSIRSSSAAPSFDAKPAIPNKSDSSKLASESKPLASSRDSGHRLLFGTSDIKSDASARRNPFLDSSDTNNSLAMLGEPRHSPVKRFQPKTEFIISSPDRPDRKPINLLELKPSPGKAQRGIFRHDRADDYEDDDDDWDDAGSNTIDEIRLVKGPAPKRDEAAANKNPSSSDSGSAPSSSSATSSKEQSMPRSTTTLDVKHTLSTETSDALASLEASLARLKAKTRSPPAASDKKKEATASASADLSTKRELGTACPFGMTSSRTQIFRPKSTMASESSFSNRSTTADQSSDSSVFKRPSGRVSALAKSRGASSDLSSTLNSSLASSKSMMSFGAPRLPGFSELGGRPPVSRPIVTGSRTSSLELASNDSRAEEDAAQREEEERVAEAKRQAELKASKRKSMSSILSSGMPPPLQRREADTSRASAATSEARAPATRSSSSSSSRSASSSTPAPTSTAEPTEAELAEARKAAKAARRRSLYTYVPTKREDGDGDRSLGNVSTGLVVTSTVGGTAADATTGAPKKQRFLRGLTVLVDVRDQDGEDASACWIDMLKNAGAKVMVRFGERKLTHIVYKSGRPSTLHSYRALDDPKPHVVGIGWVVACLEQAHKADEAPYLVEVAKQAIFATRRRSLMAPKQAPSSAKIRERLTFVTSSHKTEDSAVPSPLRRKISSRSLLASRLARTSLTSPSRSDKHRSAGEAEATAQDNAADDDEQTEDALLETYRKRVGAVLSPRSSAVLA</sequence>
<feature type="region of interest" description="Disordered" evidence="1">
    <location>
        <begin position="413"/>
        <end position="664"/>
    </location>
</feature>
<evidence type="ECO:0000259" key="2">
    <source>
        <dbReference type="PROSITE" id="PS50172"/>
    </source>
</evidence>
<evidence type="ECO:0000313" key="3">
    <source>
        <dbReference type="EMBL" id="CBQ68409.1"/>
    </source>
</evidence>
<feature type="region of interest" description="Disordered" evidence="1">
    <location>
        <begin position="875"/>
        <end position="914"/>
    </location>
</feature>
<dbReference type="InterPro" id="IPR022047">
    <property type="entry name" value="Microcephalin-like"/>
</dbReference>
<dbReference type="CDD" id="cd17716">
    <property type="entry name" value="BRCT_microcephalin_rpt1"/>
    <property type="match status" value="1"/>
</dbReference>
<dbReference type="VEuPathDB" id="FungiDB:sr14699"/>
<feature type="compositionally biased region" description="Acidic residues" evidence="1">
    <location>
        <begin position="322"/>
        <end position="333"/>
    </location>
</feature>
<evidence type="ECO:0000313" key="4">
    <source>
        <dbReference type="Proteomes" id="UP000008867"/>
    </source>
</evidence>
<feature type="compositionally biased region" description="Polar residues" evidence="1">
    <location>
        <begin position="41"/>
        <end position="60"/>
    </location>
</feature>
<dbReference type="OrthoDB" id="2384350at2759"/>
<feature type="compositionally biased region" description="Low complexity" evidence="1">
    <location>
        <begin position="362"/>
        <end position="381"/>
    </location>
</feature>
<dbReference type="PANTHER" id="PTHR14625:SF3">
    <property type="entry name" value="MICROCEPHALIN"/>
    <property type="match status" value="1"/>
</dbReference>
<dbReference type="GO" id="GO:0000278">
    <property type="term" value="P:mitotic cell cycle"/>
    <property type="evidence" value="ECO:0007669"/>
    <property type="project" value="TreeGrafter"/>
</dbReference>
<organism evidence="3 4">
    <name type="scientific">Sporisorium reilianum (strain SRZ2)</name>
    <name type="common">Maize head smut fungus</name>
    <dbReference type="NCBI Taxonomy" id="999809"/>
    <lineage>
        <taxon>Eukaryota</taxon>
        <taxon>Fungi</taxon>
        <taxon>Dikarya</taxon>
        <taxon>Basidiomycota</taxon>
        <taxon>Ustilaginomycotina</taxon>
        <taxon>Ustilaginomycetes</taxon>
        <taxon>Ustilaginales</taxon>
        <taxon>Ustilaginaceae</taxon>
        <taxon>Sporisorium</taxon>
    </lineage>
</organism>
<gene>
    <name evidence="3" type="ORF">sr14699</name>
</gene>
<name>E6ZMF2_SPORE</name>
<dbReference type="Proteomes" id="UP000008867">
    <property type="component" value="Chromosome 10"/>
</dbReference>
<dbReference type="InterPro" id="IPR001357">
    <property type="entry name" value="BRCT_dom"/>
</dbReference>
<proteinExistence type="predicted"/>
<feature type="compositionally biased region" description="Low complexity" evidence="1">
    <location>
        <begin position="615"/>
        <end position="653"/>
    </location>
</feature>
<feature type="region of interest" description="Disordered" evidence="1">
    <location>
        <begin position="1"/>
        <end position="25"/>
    </location>
</feature>
<dbReference type="SUPFAM" id="SSF52113">
    <property type="entry name" value="BRCT domain"/>
    <property type="match status" value="1"/>
</dbReference>
<feature type="compositionally biased region" description="Polar residues" evidence="1">
    <location>
        <begin position="550"/>
        <end position="562"/>
    </location>
</feature>